<proteinExistence type="predicted"/>
<accession>A0A0K2V0B4</accession>
<protein>
    <submittedName>
        <fullName evidence="1">Uncharacterized protein</fullName>
    </submittedName>
</protein>
<organism evidence="1">
    <name type="scientific">Lepeophtheirus salmonis</name>
    <name type="common">Salmon louse</name>
    <name type="synonym">Caligus salmonis</name>
    <dbReference type="NCBI Taxonomy" id="72036"/>
    <lineage>
        <taxon>Eukaryota</taxon>
        <taxon>Metazoa</taxon>
        <taxon>Ecdysozoa</taxon>
        <taxon>Arthropoda</taxon>
        <taxon>Crustacea</taxon>
        <taxon>Multicrustacea</taxon>
        <taxon>Hexanauplia</taxon>
        <taxon>Copepoda</taxon>
        <taxon>Siphonostomatoida</taxon>
        <taxon>Caligidae</taxon>
        <taxon>Lepeophtheirus</taxon>
    </lineage>
</organism>
<reference evidence="1" key="1">
    <citation type="submission" date="2014-05" db="EMBL/GenBank/DDBJ databases">
        <authorList>
            <person name="Chronopoulou M."/>
        </authorList>
    </citation>
    <scope>NUCLEOTIDE SEQUENCE</scope>
    <source>
        <tissue evidence="1">Whole organism</tissue>
    </source>
</reference>
<sequence length="14" mass="1682">MFVTWAVEDDLSRL</sequence>
<name>A0A0K2V0B4_LEPSM</name>
<dbReference type="EMBL" id="HACA01026553">
    <property type="protein sequence ID" value="CDW43914.1"/>
    <property type="molecule type" value="Transcribed_RNA"/>
</dbReference>
<evidence type="ECO:0000313" key="1">
    <source>
        <dbReference type="EMBL" id="CDW43914.1"/>
    </source>
</evidence>